<reference evidence="4 5" key="1">
    <citation type="journal article" date="2025" name="Microbiol. Resour. Announc.">
        <title>Draft genome sequences for Neonectria magnoliae and Neonectria punicea, canker pathogens of Liriodendron tulipifera and Acer saccharum in West Virginia.</title>
        <authorList>
            <person name="Petronek H.M."/>
            <person name="Kasson M.T."/>
            <person name="Metheny A.M."/>
            <person name="Stauder C.M."/>
            <person name="Lovett B."/>
            <person name="Lynch S.C."/>
            <person name="Garnas J.R."/>
            <person name="Kasson L.R."/>
            <person name="Stajich J.E."/>
        </authorList>
    </citation>
    <scope>NUCLEOTIDE SEQUENCE [LARGE SCALE GENOMIC DNA]</scope>
    <source>
        <strain evidence="4 5">NRRL 64653</strain>
    </source>
</reference>
<evidence type="ECO:0000313" key="4">
    <source>
        <dbReference type="EMBL" id="KAK7420346.1"/>
    </source>
</evidence>
<feature type="domain" description="Intradiol ring-cleavage dioxygenases" evidence="3">
    <location>
        <begin position="155"/>
        <end position="236"/>
    </location>
</feature>
<feature type="chain" id="PRO_5046459308" description="Intradiol ring-cleavage dioxygenases domain-containing protein" evidence="2">
    <location>
        <begin position="25"/>
        <end position="385"/>
    </location>
</feature>
<evidence type="ECO:0000259" key="3">
    <source>
        <dbReference type="Pfam" id="PF00775"/>
    </source>
</evidence>
<keyword evidence="2" id="KW-0732">Signal</keyword>
<feature type="signal peptide" evidence="2">
    <location>
        <begin position="1"/>
        <end position="24"/>
    </location>
</feature>
<feature type="region of interest" description="Disordered" evidence="1">
    <location>
        <begin position="361"/>
        <end position="385"/>
    </location>
</feature>
<proteinExistence type="predicted"/>
<dbReference type="Proteomes" id="UP001498476">
    <property type="component" value="Unassembled WGS sequence"/>
</dbReference>
<dbReference type="PANTHER" id="PTHR34315:SF2">
    <property type="entry name" value="ANCHORED DIOXYGENASE, PUTATIVE (AFU_ORTHOLOGUE AFUA_3G01800)-RELATED"/>
    <property type="match status" value="1"/>
</dbReference>
<dbReference type="SUPFAM" id="SSF49482">
    <property type="entry name" value="Aromatic compound dioxygenase"/>
    <property type="match status" value="1"/>
</dbReference>
<evidence type="ECO:0000256" key="2">
    <source>
        <dbReference type="SAM" id="SignalP"/>
    </source>
</evidence>
<dbReference type="PANTHER" id="PTHR34315">
    <property type="match status" value="1"/>
</dbReference>
<dbReference type="Pfam" id="PF00775">
    <property type="entry name" value="Dioxygenase_C"/>
    <property type="match status" value="1"/>
</dbReference>
<dbReference type="InterPro" id="IPR000627">
    <property type="entry name" value="Intradiol_dOase_C"/>
</dbReference>
<dbReference type="Gene3D" id="2.60.130.10">
    <property type="entry name" value="Aromatic compound dioxygenase"/>
    <property type="match status" value="1"/>
</dbReference>
<evidence type="ECO:0000313" key="5">
    <source>
        <dbReference type="Proteomes" id="UP001498476"/>
    </source>
</evidence>
<keyword evidence="5" id="KW-1185">Reference proteome</keyword>
<dbReference type="EMBL" id="JAZAVJ010000030">
    <property type="protein sequence ID" value="KAK7420346.1"/>
    <property type="molecule type" value="Genomic_DNA"/>
</dbReference>
<comment type="caution">
    <text evidence="4">The sequence shown here is derived from an EMBL/GenBank/DDBJ whole genome shotgun (WGS) entry which is preliminary data.</text>
</comment>
<evidence type="ECO:0000256" key="1">
    <source>
        <dbReference type="SAM" id="MobiDB-lite"/>
    </source>
</evidence>
<accession>A0ABR1HIG0</accession>
<dbReference type="InterPro" id="IPR015889">
    <property type="entry name" value="Intradiol_dOase_core"/>
</dbReference>
<organism evidence="4 5">
    <name type="scientific">Neonectria punicea</name>
    <dbReference type="NCBI Taxonomy" id="979145"/>
    <lineage>
        <taxon>Eukaryota</taxon>
        <taxon>Fungi</taxon>
        <taxon>Dikarya</taxon>
        <taxon>Ascomycota</taxon>
        <taxon>Pezizomycotina</taxon>
        <taxon>Sordariomycetes</taxon>
        <taxon>Hypocreomycetidae</taxon>
        <taxon>Hypocreales</taxon>
        <taxon>Nectriaceae</taxon>
        <taxon>Neonectria</taxon>
    </lineage>
</organism>
<gene>
    <name evidence="4" type="ORF">QQX98_002769</name>
</gene>
<name>A0ABR1HIG0_9HYPO</name>
<dbReference type="CDD" id="cd03457">
    <property type="entry name" value="intradiol_dioxygenase_like"/>
    <property type="match status" value="1"/>
</dbReference>
<feature type="compositionally biased region" description="Gly residues" evidence="1">
    <location>
        <begin position="362"/>
        <end position="373"/>
    </location>
</feature>
<protein>
    <recommendedName>
        <fullName evidence="3">Intradiol ring-cleavage dioxygenases domain-containing protein</fullName>
    </recommendedName>
</protein>
<sequence>MVRFNLLSLTALAVSLATAHPGESHNHEHMKRELRARDNAALVGRQSLTSCSDSAGAKAMKARAVNRRAKKVRELRQRAGIKTPSRKYRRDQDDLEAWEDVNHNMTGSDAYNMFTPLEDIFSANTSCILAPEITDGPYYVVGEYLRSNVIESEWCEGVPVFLEVQYVDVSTCAAIPAVAVDIWNCNATGIYSGISISGNYAEDGVNSTYLRGIQLTDHDGVAQFETIFPGHYEGRATHTHLLSHVNATVMPNGTISVWDAPVSHIGQLFWPETLRSAVEELSPYNTNTQAITSNAEDMWSVLQADASFDPFPNFVYLGDDLQDGIFAWIQIGVNASADYSTDDYYGVAGYIDENGGHTLSSVGGGGGSPGGENGTFNGTAPSDVA</sequence>